<name>A0A4Z2G2X3_9TELE</name>
<proteinExistence type="predicted"/>
<accession>A0A4Z2G2X3</accession>
<evidence type="ECO:0000313" key="2">
    <source>
        <dbReference type="EMBL" id="TNN47916.1"/>
    </source>
</evidence>
<evidence type="ECO:0000256" key="1">
    <source>
        <dbReference type="SAM" id="MobiDB-lite"/>
    </source>
</evidence>
<dbReference type="EMBL" id="SRLO01000719">
    <property type="protein sequence ID" value="TNN47916.1"/>
    <property type="molecule type" value="Genomic_DNA"/>
</dbReference>
<organism evidence="2 3">
    <name type="scientific">Liparis tanakae</name>
    <name type="common">Tanaka's snailfish</name>
    <dbReference type="NCBI Taxonomy" id="230148"/>
    <lineage>
        <taxon>Eukaryota</taxon>
        <taxon>Metazoa</taxon>
        <taxon>Chordata</taxon>
        <taxon>Craniata</taxon>
        <taxon>Vertebrata</taxon>
        <taxon>Euteleostomi</taxon>
        <taxon>Actinopterygii</taxon>
        <taxon>Neopterygii</taxon>
        <taxon>Teleostei</taxon>
        <taxon>Neoteleostei</taxon>
        <taxon>Acanthomorphata</taxon>
        <taxon>Eupercaria</taxon>
        <taxon>Perciformes</taxon>
        <taxon>Cottioidei</taxon>
        <taxon>Cottales</taxon>
        <taxon>Liparidae</taxon>
        <taxon>Liparis</taxon>
    </lineage>
</organism>
<dbReference type="Proteomes" id="UP000314294">
    <property type="component" value="Unassembled WGS sequence"/>
</dbReference>
<reference evidence="2 3" key="1">
    <citation type="submission" date="2019-03" db="EMBL/GenBank/DDBJ databases">
        <title>First draft genome of Liparis tanakae, snailfish: a comprehensive survey of snailfish specific genes.</title>
        <authorList>
            <person name="Kim W."/>
            <person name="Song I."/>
            <person name="Jeong J.-H."/>
            <person name="Kim D."/>
            <person name="Kim S."/>
            <person name="Ryu S."/>
            <person name="Song J.Y."/>
            <person name="Lee S.K."/>
        </authorList>
    </citation>
    <scope>NUCLEOTIDE SEQUENCE [LARGE SCALE GENOMIC DNA]</scope>
    <source>
        <tissue evidence="2">Muscle</tissue>
    </source>
</reference>
<feature type="region of interest" description="Disordered" evidence="1">
    <location>
        <begin position="96"/>
        <end position="125"/>
    </location>
</feature>
<feature type="compositionally biased region" description="Polar residues" evidence="1">
    <location>
        <begin position="1"/>
        <end position="29"/>
    </location>
</feature>
<sequence>MNQGTTPPTMPQNRVTTDMATTKPSSTMVPITRREETHRSKLYTTSAPNARQEPPRHVTSSPRGGTRDLALRSRIFLRSLSSFSLVMTTWGKKTVRKRHSGSSTSINIINTDRHTHGASEQELQV</sequence>
<keyword evidence="3" id="KW-1185">Reference proteome</keyword>
<comment type="caution">
    <text evidence="2">The sequence shown here is derived from an EMBL/GenBank/DDBJ whole genome shotgun (WGS) entry which is preliminary data.</text>
</comment>
<gene>
    <name evidence="2" type="ORF">EYF80_041859</name>
</gene>
<feature type="region of interest" description="Disordered" evidence="1">
    <location>
        <begin position="1"/>
        <end position="66"/>
    </location>
</feature>
<protein>
    <submittedName>
        <fullName evidence="2">Uncharacterized protein</fullName>
    </submittedName>
</protein>
<dbReference type="AlphaFoldDB" id="A0A4Z2G2X3"/>
<evidence type="ECO:0000313" key="3">
    <source>
        <dbReference type="Proteomes" id="UP000314294"/>
    </source>
</evidence>